<name>A0AAW4U0I4_BIFBR</name>
<dbReference type="InterPro" id="IPR023809">
    <property type="entry name" value="Thiopep_bacteriocin_synth_dom"/>
</dbReference>
<feature type="domain" description="Lantibiotic dehydratase N-terminal" evidence="1">
    <location>
        <begin position="52"/>
        <end position="686"/>
    </location>
</feature>
<accession>A0AAW4U0I4</accession>
<sequence>MRQEKKAMDAIPNITIRTAALPYLSITQQINPLESQKTELLAYLRDIYSNEYISLAIIHAAPSLYQSAHDAITGSQNIPSARKLKKIVLATSKYVNRALSRPTPFGLFAEVGIGTFNRKDILTITQEEKIIHADADYKWLNPLIRKLEQHSSILRQLMLHRNDLIRKQHNHYILYTVNKESMCNKRVDIRCTPIIDDLLNDKDISVKTILDRLSRQFNVDEDTSLSLIKRLVNSDIFYSNLRPAHNGEERISELLEKLSHIAIQEEDKDIVEQLVEINNKLHSISGYTYPSMQSYQDTIKAMGKIQKSDSYVHFQVGNGISIGLPKSVQKDAELAIHISQILSKNRKGMSSLQYYYNEFVEQYGFDETVPILDLTDPAKGIGVPNDYKYPQYSNTTSFSANNNIYEEHEHYLASLFYDAITKNKTEVILTDEDINKLQYEKFDKEDSQESAELYCTIASKDMSALSEGDYLLVIGPNPGSHASGSTTGRFMSLLPKYVEKQFLNPIFEPDEYSAVINYPTRSDAAANLIDTPIAGERIISVNIPEENNEHCISLSQIGIRANKEGLYAVDLYTGQKIRIRAHNTVYPPAQAPNEVRLLIEIMNEGARLWNPWSWNSLDSFPYRPRVRYGHIILSSRSWRLDELRESELASCKHWREKWNVPRYCLAVSQDMRLLLDLDNPLHQTLLINESRKDKQLLVQEIPAGGNNPDAVWGWMRKDGQSICSEIVFNFHKIDHKFSNSSTSMIPYRKIISRNNHIFLPGNENWLSCRIYMPPENMVNYLKNNLTDILDCFNSSTVKHSFFVRYADRQGTHLRIRINGNDTDFNRLTSILVKSIVDGDARTYDFNEYIPEVNRYGGIQMMELTHQCFTTDSMNALQQIDKKGMEYDLDSLAALCVMLTGFGNGYAKSKSFDLQEGKRWADYLNLSTSHDKEYQKNRKIWIESIKSVILHESKQVSKLDDLYKAYRDLGYMMKKSCNNYTATSSPTRVIGSHLHMCLNRRYGPNPEIEDRLLRIAQSVLTSINQSIKYGEF</sequence>
<evidence type="ECO:0000313" key="4">
    <source>
        <dbReference type="Proteomes" id="UP001198148"/>
    </source>
</evidence>
<evidence type="ECO:0000259" key="1">
    <source>
        <dbReference type="Pfam" id="PF04738"/>
    </source>
</evidence>
<dbReference type="Pfam" id="PF14028">
    <property type="entry name" value="Lant_dehydr_C"/>
    <property type="match status" value="1"/>
</dbReference>
<dbReference type="AlphaFoldDB" id="A0AAW4U0I4"/>
<dbReference type="RefSeq" id="WP_217297622.1">
    <property type="nucleotide sequence ID" value="NZ_JAHOCE010000025.1"/>
</dbReference>
<evidence type="ECO:0000313" key="3">
    <source>
        <dbReference type="EMBL" id="MCB5645442.1"/>
    </source>
</evidence>
<reference evidence="3" key="1">
    <citation type="submission" date="2021-10" db="EMBL/GenBank/DDBJ databases">
        <title>Collection of gut derived symbiotic bacterial strains cultured from healthy donors.</title>
        <authorList>
            <person name="Lin H."/>
            <person name="Littmann E."/>
            <person name="Claire K."/>
            <person name="Pamer E."/>
        </authorList>
    </citation>
    <scope>NUCLEOTIDE SEQUENCE</scope>
    <source>
        <strain evidence="3">MSK.23.105</strain>
    </source>
</reference>
<protein>
    <submittedName>
        <fullName evidence="3">Lantibiotic dehydratase</fullName>
    </submittedName>
</protein>
<evidence type="ECO:0000259" key="2">
    <source>
        <dbReference type="Pfam" id="PF14028"/>
    </source>
</evidence>
<dbReference type="EMBL" id="JAJBPF010000023">
    <property type="protein sequence ID" value="MCB5645442.1"/>
    <property type="molecule type" value="Genomic_DNA"/>
</dbReference>
<dbReference type="Proteomes" id="UP001198148">
    <property type="component" value="Unassembled WGS sequence"/>
</dbReference>
<comment type="caution">
    <text evidence="3">The sequence shown here is derived from an EMBL/GenBank/DDBJ whole genome shotgun (WGS) entry which is preliminary data.</text>
</comment>
<feature type="domain" description="Thiopeptide-type bacteriocin biosynthesis" evidence="2">
    <location>
        <begin position="765"/>
        <end position="1016"/>
    </location>
</feature>
<organism evidence="3 4">
    <name type="scientific">Bifidobacterium breve</name>
    <dbReference type="NCBI Taxonomy" id="1685"/>
    <lineage>
        <taxon>Bacteria</taxon>
        <taxon>Bacillati</taxon>
        <taxon>Actinomycetota</taxon>
        <taxon>Actinomycetes</taxon>
        <taxon>Bifidobacteriales</taxon>
        <taxon>Bifidobacteriaceae</taxon>
        <taxon>Bifidobacterium</taxon>
    </lineage>
</organism>
<dbReference type="InterPro" id="IPR006827">
    <property type="entry name" value="Lant_deHydtase_N"/>
</dbReference>
<dbReference type="NCBIfam" id="TIGR03891">
    <property type="entry name" value="thiopep_ocin"/>
    <property type="match status" value="1"/>
</dbReference>
<proteinExistence type="predicted"/>
<gene>
    <name evidence="3" type="ORF">LIP63_08695</name>
</gene>
<dbReference type="Pfam" id="PF04738">
    <property type="entry name" value="Lant_dehydr_N"/>
    <property type="match status" value="1"/>
</dbReference>